<comment type="caution">
    <text evidence="1">The sequence shown here is derived from an EMBL/GenBank/DDBJ whole genome shotgun (WGS) entry which is preliminary data.</text>
</comment>
<name>A0ABQ5JC69_9ASTR</name>
<protein>
    <submittedName>
        <fullName evidence="1">Uncharacterized protein</fullName>
    </submittedName>
</protein>
<keyword evidence="2" id="KW-1185">Reference proteome</keyword>
<sequence length="221" mass="25834">MLNRRAKSRITNCDILTRKGPITLKVYREDDSSEIIPEFKASNLQLGKWREVVTACPKKGKQWTSIYKQIQERIDYLRTTEDELRIDLDRPLSEQDPLDRLNDLANKKRKHADDIHDFFRANKRLKTFSSLLLAEIDKRNLNPLKQMRVIEQLTHRIRRLEEYLHFSVCSGTETKEGHLERKVCKAGKRLLYVKRNKAISLGNVTSKVGIEVQQLSSNDCT</sequence>
<reference evidence="1" key="2">
    <citation type="submission" date="2022-01" db="EMBL/GenBank/DDBJ databases">
        <authorList>
            <person name="Yamashiro T."/>
            <person name="Shiraishi A."/>
            <person name="Satake H."/>
            <person name="Nakayama K."/>
        </authorList>
    </citation>
    <scope>NUCLEOTIDE SEQUENCE</scope>
</reference>
<reference evidence="1" key="1">
    <citation type="journal article" date="2022" name="Int. J. Mol. Sci.">
        <title>Draft Genome of Tanacetum Coccineum: Genomic Comparison of Closely Related Tanacetum-Family Plants.</title>
        <authorList>
            <person name="Yamashiro T."/>
            <person name="Shiraishi A."/>
            <person name="Nakayama K."/>
            <person name="Satake H."/>
        </authorList>
    </citation>
    <scope>NUCLEOTIDE SEQUENCE</scope>
</reference>
<gene>
    <name evidence="1" type="ORF">Tco_1132547</name>
</gene>
<dbReference type="EMBL" id="BQNB010021796">
    <property type="protein sequence ID" value="GJU10151.1"/>
    <property type="molecule type" value="Genomic_DNA"/>
</dbReference>
<evidence type="ECO:0000313" key="1">
    <source>
        <dbReference type="EMBL" id="GJU10151.1"/>
    </source>
</evidence>
<proteinExistence type="predicted"/>
<dbReference type="Proteomes" id="UP001151760">
    <property type="component" value="Unassembled WGS sequence"/>
</dbReference>
<evidence type="ECO:0000313" key="2">
    <source>
        <dbReference type="Proteomes" id="UP001151760"/>
    </source>
</evidence>
<accession>A0ABQ5JC69</accession>
<organism evidence="1 2">
    <name type="scientific">Tanacetum coccineum</name>
    <dbReference type="NCBI Taxonomy" id="301880"/>
    <lineage>
        <taxon>Eukaryota</taxon>
        <taxon>Viridiplantae</taxon>
        <taxon>Streptophyta</taxon>
        <taxon>Embryophyta</taxon>
        <taxon>Tracheophyta</taxon>
        <taxon>Spermatophyta</taxon>
        <taxon>Magnoliopsida</taxon>
        <taxon>eudicotyledons</taxon>
        <taxon>Gunneridae</taxon>
        <taxon>Pentapetalae</taxon>
        <taxon>asterids</taxon>
        <taxon>campanulids</taxon>
        <taxon>Asterales</taxon>
        <taxon>Asteraceae</taxon>
        <taxon>Asteroideae</taxon>
        <taxon>Anthemideae</taxon>
        <taxon>Anthemidinae</taxon>
        <taxon>Tanacetum</taxon>
    </lineage>
</organism>